<evidence type="ECO:0000256" key="1">
    <source>
        <dbReference type="ARBA" id="ARBA00004613"/>
    </source>
</evidence>
<dbReference type="InterPro" id="IPR036383">
    <property type="entry name" value="TSP1_rpt_sf"/>
</dbReference>
<dbReference type="EMBL" id="JAIQCJ010002005">
    <property type="protein sequence ID" value="KAJ8785833.1"/>
    <property type="molecule type" value="Genomic_DNA"/>
</dbReference>
<keyword evidence="3" id="KW-0479">Metal-binding</keyword>
<dbReference type="AlphaFoldDB" id="A0AB34H337"/>
<dbReference type="PANTHER" id="PTHR13723">
    <property type="entry name" value="ADAMTS A DISINTEGRIN AND METALLOPROTEASE WITH THROMBOSPONDIN MOTIFS PROTEASE"/>
    <property type="match status" value="1"/>
</dbReference>
<keyword evidence="2" id="KW-0964">Secreted</keyword>
<dbReference type="GO" id="GO:0030198">
    <property type="term" value="P:extracellular matrix organization"/>
    <property type="evidence" value="ECO:0007669"/>
    <property type="project" value="TreeGrafter"/>
</dbReference>
<feature type="domain" description="ADAMTS cysteine-rich" evidence="8">
    <location>
        <begin position="28"/>
        <end position="86"/>
    </location>
</feature>
<evidence type="ECO:0000313" key="9">
    <source>
        <dbReference type="EMBL" id="KAJ8785833.1"/>
    </source>
</evidence>
<keyword evidence="5" id="KW-0862">Zinc</keyword>
<evidence type="ECO:0000313" key="10">
    <source>
        <dbReference type="Proteomes" id="UP001159641"/>
    </source>
</evidence>
<gene>
    <name evidence="9" type="ORF">J1605_006793</name>
</gene>
<evidence type="ECO:0000259" key="8">
    <source>
        <dbReference type="Pfam" id="PF17771"/>
    </source>
</evidence>
<name>A0AB34H337_ESCRO</name>
<evidence type="ECO:0000256" key="5">
    <source>
        <dbReference type="ARBA" id="ARBA00022833"/>
    </source>
</evidence>
<keyword evidence="7" id="KW-0325">Glycoprotein</keyword>
<dbReference type="GO" id="GO:0004222">
    <property type="term" value="F:metalloendopeptidase activity"/>
    <property type="evidence" value="ECO:0007669"/>
    <property type="project" value="TreeGrafter"/>
</dbReference>
<dbReference type="GO" id="GO:0005576">
    <property type="term" value="C:extracellular region"/>
    <property type="evidence" value="ECO:0007669"/>
    <property type="project" value="UniProtKB-SubCell"/>
</dbReference>
<dbReference type="Proteomes" id="UP001159641">
    <property type="component" value="Unassembled WGS sequence"/>
</dbReference>
<comment type="caution">
    <text evidence="9">The sequence shown here is derived from an EMBL/GenBank/DDBJ whole genome shotgun (WGS) entry which is preliminary data.</text>
</comment>
<dbReference type="GO" id="GO:0006508">
    <property type="term" value="P:proteolysis"/>
    <property type="evidence" value="ECO:0007669"/>
    <property type="project" value="TreeGrafter"/>
</dbReference>
<dbReference type="PROSITE" id="PS50092">
    <property type="entry name" value="TSP1"/>
    <property type="match status" value="1"/>
</dbReference>
<accession>A0AB34H337</accession>
<dbReference type="InterPro" id="IPR050439">
    <property type="entry name" value="ADAMTS_ADAMTS-like"/>
</dbReference>
<dbReference type="InterPro" id="IPR041645">
    <property type="entry name" value="ADAMTS_CR_2"/>
</dbReference>
<proteinExistence type="predicted"/>
<evidence type="ECO:0000256" key="4">
    <source>
        <dbReference type="ARBA" id="ARBA00022801"/>
    </source>
</evidence>
<dbReference type="GO" id="GO:0046872">
    <property type="term" value="F:metal ion binding"/>
    <property type="evidence" value="ECO:0007669"/>
    <property type="project" value="UniProtKB-KW"/>
</dbReference>
<dbReference type="Gene3D" id="2.20.100.10">
    <property type="entry name" value="Thrombospondin type-1 (TSP1) repeat"/>
    <property type="match status" value="1"/>
</dbReference>
<evidence type="ECO:0000256" key="7">
    <source>
        <dbReference type="ARBA" id="ARBA00023180"/>
    </source>
</evidence>
<keyword evidence="4" id="KW-0378">Hydrolase</keyword>
<dbReference type="Pfam" id="PF00090">
    <property type="entry name" value="TSP_1"/>
    <property type="match status" value="1"/>
</dbReference>
<evidence type="ECO:0000256" key="2">
    <source>
        <dbReference type="ARBA" id="ARBA00022525"/>
    </source>
</evidence>
<organism evidence="9 10">
    <name type="scientific">Eschrichtius robustus</name>
    <name type="common">California gray whale</name>
    <name type="synonym">Eschrichtius gibbosus</name>
    <dbReference type="NCBI Taxonomy" id="9764"/>
    <lineage>
        <taxon>Eukaryota</taxon>
        <taxon>Metazoa</taxon>
        <taxon>Chordata</taxon>
        <taxon>Craniata</taxon>
        <taxon>Vertebrata</taxon>
        <taxon>Euteleostomi</taxon>
        <taxon>Mammalia</taxon>
        <taxon>Eutheria</taxon>
        <taxon>Laurasiatheria</taxon>
        <taxon>Artiodactyla</taxon>
        <taxon>Whippomorpha</taxon>
        <taxon>Cetacea</taxon>
        <taxon>Mysticeti</taxon>
        <taxon>Eschrichtiidae</taxon>
        <taxon>Eschrichtius</taxon>
    </lineage>
</organism>
<keyword evidence="10" id="KW-1185">Reference proteome</keyword>
<protein>
    <recommendedName>
        <fullName evidence="8">ADAMTS cysteine-rich domain-containing protein</fullName>
    </recommendedName>
</protein>
<dbReference type="Gene3D" id="3.40.1620.60">
    <property type="match status" value="1"/>
</dbReference>
<dbReference type="GO" id="GO:0031012">
    <property type="term" value="C:extracellular matrix"/>
    <property type="evidence" value="ECO:0007669"/>
    <property type="project" value="TreeGrafter"/>
</dbReference>
<sequence length="128" mass="14900">MSHFGHLKIECCIQQLWIFLFLLYHHPCHLFLSFQDICKSLWCHRVGHRCETKFMPAAEGTVCGLSMVVSESHTFFSQWCRQGQCVKFGEHGPRPIHGQWSAWSKWSECSRTCGGGVKYQERHCNNPK</sequence>
<evidence type="ECO:0000256" key="6">
    <source>
        <dbReference type="ARBA" id="ARBA00023157"/>
    </source>
</evidence>
<dbReference type="SUPFAM" id="SSF82895">
    <property type="entry name" value="TSP-1 type 1 repeat"/>
    <property type="match status" value="1"/>
</dbReference>
<comment type="subcellular location">
    <subcellularLocation>
        <location evidence="1">Secreted</location>
    </subcellularLocation>
</comment>
<reference evidence="9 10" key="1">
    <citation type="submission" date="2022-11" db="EMBL/GenBank/DDBJ databases">
        <title>Whole genome sequence of Eschrichtius robustus ER-17-0199.</title>
        <authorList>
            <person name="Bruniche-Olsen A."/>
            <person name="Black A.N."/>
            <person name="Fields C.J."/>
            <person name="Walden K."/>
            <person name="Dewoody J.A."/>
        </authorList>
    </citation>
    <scope>NUCLEOTIDE SEQUENCE [LARGE SCALE GENOMIC DNA]</scope>
    <source>
        <strain evidence="9">ER-17-0199</strain>
        <tissue evidence="9">Blubber</tissue>
    </source>
</reference>
<evidence type="ECO:0000256" key="3">
    <source>
        <dbReference type="ARBA" id="ARBA00022723"/>
    </source>
</evidence>
<keyword evidence="6" id="KW-1015">Disulfide bond</keyword>
<dbReference type="PANTHER" id="PTHR13723:SF167">
    <property type="entry name" value="A DISINTEGRIN AND METALLOPROTEINASE WITH THROMBOSPONDIN MOTIFS 18"/>
    <property type="match status" value="1"/>
</dbReference>
<dbReference type="Pfam" id="PF17771">
    <property type="entry name" value="ADAMTS_CR_2"/>
    <property type="match status" value="1"/>
</dbReference>
<dbReference type="InterPro" id="IPR000884">
    <property type="entry name" value="TSP1_rpt"/>
</dbReference>